<dbReference type="PANTHER" id="PTHR47637:SF1">
    <property type="entry name" value="CHAPERONE SURA"/>
    <property type="match status" value="1"/>
</dbReference>
<evidence type="ECO:0000256" key="10">
    <source>
        <dbReference type="SAM" id="SignalP"/>
    </source>
</evidence>
<evidence type="ECO:0000256" key="2">
    <source>
        <dbReference type="ARBA" id="ARBA00022729"/>
    </source>
</evidence>
<keyword evidence="5" id="KW-0143">Chaperone</keyword>
<dbReference type="Gene3D" id="1.10.4030.10">
    <property type="entry name" value="Porin chaperone SurA, peptide-binding domain"/>
    <property type="match status" value="1"/>
</dbReference>
<keyword evidence="2 10" id="KW-0732">Signal</keyword>
<dbReference type="GO" id="GO:0003755">
    <property type="term" value="F:peptidyl-prolyl cis-trans isomerase activity"/>
    <property type="evidence" value="ECO:0007669"/>
    <property type="project" value="UniProtKB-KW"/>
</dbReference>
<dbReference type="SUPFAM" id="SSF54534">
    <property type="entry name" value="FKBP-like"/>
    <property type="match status" value="2"/>
</dbReference>
<keyword evidence="6 9" id="KW-0413">Isomerase</keyword>
<evidence type="ECO:0000256" key="9">
    <source>
        <dbReference type="PROSITE-ProRule" id="PRU00278"/>
    </source>
</evidence>
<dbReference type="Gene3D" id="3.10.50.40">
    <property type="match status" value="1"/>
</dbReference>
<dbReference type="InterPro" id="IPR015391">
    <property type="entry name" value="SurA_N"/>
</dbReference>
<evidence type="ECO:0000259" key="11">
    <source>
        <dbReference type="PROSITE" id="PS50198"/>
    </source>
</evidence>
<evidence type="ECO:0000256" key="8">
    <source>
        <dbReference type="ARBA" id="ARBA00031484"/>
    </source>
</evidence>
<dbReference type="Pfam" id="PF09312">
    <property type="entry name" value="SurA_N"/>
    <property type="match status" value="1"/>
</dbReference>
<dbReference type="OrthoDB" id="9791746at2"/>
<dbReference type="PROSITE" id="PS50198">
    <property type="entry name" value="PPIC_PPIASE_2"/>
    <property type="match status" value="1"/>
</dbReference>
<accession>A0A285R5B1</accession>
<protein>
    <recommendedName>
        <fullName evidence="1">Parvulin-like PPIase</fullName>
    </recommendedName>
    <alternativeName>
        <fullName evidence="7">Peptidyl-prolyl cis-trans isomerase plp</fullName>
    </alternativeName>
    <alternativeName>
        <fullName evidence="8">Rotamase plp</fullName>
    </alternativeName>
</protein>
<dbReference type="EMBL" id="OBMI01000003">
    <property type="protein sequence ID" value="SOB87542.1"/>
    <property type="molecule type" value="Genomic_DNA"/>
</dbReference>
<dbReference type="InterPro" id="IPR050280">
    <property type="entry name" value="OMP_Chaperone_SurA"/>
</dbReference>
<dbReference type="InterPro" id="IPR000297">
    <property type="entry name" value="PPIase_PpiC"/>
</dbReference>
<keyword evidence="4 9" id="KW-0697">Rotamase</keyword>
<sequence length="449" mass="49218">MMVSKMARLACACAVLTIGGGVLAQQTVPDASVPGSAGLDLPANLQIFGKADPNVRKPTAIVNDSVITGTDVDQRMSMTLALNNMPGIPDDQRDEVRLQVLRQLIDETLQIQEAKANEIAVTQGEVDQSFDRVSRNFKRTPEQMREYLRSVGSSDRSLKRQIEGELAWNRLLRRKVTPFVNVSDEEVKSIIDRLKASQGAEEYHLREIYLSAPEERQAEVIENARKMIEQMRGGAPFEYFARNFSEASTKAVGGDLDWVRLGVLPPELQQAAQQMQVGQIAGPIPIPGGFSILYLADKRQVLTADPRDARLSLRQLTLKFPGGTTQNQASARAADFAKATQRINGCGGVAAIAQEIGAEVVDNDAVPVRQLPPALQEIVLKMQVGQSTPPFGSPSDGVRALVLCGRDDPKTAGLPSSEAIQSKLEDERVNLRAQRMLRDLRRDAVVEYR</sequence>
<evidence type="ECO:0000313" key="13">
    <source>
        <dbReference type="Proteomes" id="UP000219494"/>
    </source>
</evidence>
<dbReference type="InterPro" id="IPR046357">
    <property type="entry name" value="PPIase_dom_sf"/>
</dbReference>
<evidence type="ECO:0000256" key="6">
    <source>
        <dbReference type="ARBA" id="ARBA00023235"/>
    </source>
</evidence>
<evidence type="ECO:0000256" key="3">
    <source>
        <dbReference type="ARBA" id="ARBA00022764"/>
    </source>
</evidence>
<feature type="domain" description="PpiC" evidence="11">
    <location>
        <begin position="200"/>
        <end position="297"/>
    </location>
</feature>
<feature type="chain" id="PRO_5013012924" description="Parvulin-like PPIase" evidence="10">
    <location>
        <begin position="25"/>
        <end position="449"/>
    </location>
</feature>
<dbReference type="Proteomes" id="UP000219494">
    <property type="component" value="Unassembled WGS sequence"/>
</dbReference>
<keyword evidence="13" id="KW-1185">Reference proteome</keyword>
<reference evidence="12 13" key="1">
    <citation type="submission" date="2017-07" db="EMBL/GenBank/DDBJ databases">
        <authorList>
            <person name="Sun Z.S."/>
            <person name="Albrecht U."/>
            <person name="Echele G."/>
            <person name="Lee C.C."/>
        </authorList>
    </citation>
    <scope>NUCLEOTIDE SEQUENCE [LARGE SCALE GENOMIC DNA]</scope>
    <source>
        <strain evidence="12 13">CGMCC 1.12672</strain>
    </source>
</reference>
<name>A0A285R5B1_9SPHN</name>
<proteinExistence type="predicted"/>
<dbReference type="RefSeq" id="WP_097064531.1">
    <property type="nucleotide sequence ID" value="NZ_OBMI01000003.1"/>
</dbReference>
<evidence type="ECO:0000256" key="7">
    <source>
        <dbReference type="ARBA" id="ARBA00030642"/>
    </source>
</evidence>
<feature type="signal peptide" evidence="10">
    <location>
        <begin position="1"/>
        <end position="24"/>
    </location>
</feature>
<dbReference type="InterPro" id="IPR027304">
    <property type="entry name" value="Trigger_fact/SurA_dom_sf"/>
</dbReference>
<dbReference type="PANTHER" id="PTHR47637">
    <property type="entry name" value="CHAPERONE SURA"/>
    <property type="match status" value="1"/>
</dbReference>
<keyword evidence="3" id="KW-0574">Periplasm</keyword>
<evidence type="ECO:0000256" key="4">
    <source>
        <dbReference type="ARBA" id="ARBA00023110"/>
    </source>
</evidence>
<organism evidence="12 13">
    <name type="scientific">Sphingomonas guangdongensis</name>
    <dbReference type="NCBI Taxonomy" id="1141890"/>
    <lineage>
        <taxon>Bacteria</taxon>
        <taxon>Pseudomonadati</taxon>
        <taxon>Pseudomonadota</taxon>
        <taxon>Alphaproteobacteria</taxon>
        <taxon>Sphingomonadales</taxon>
        <taxon>Sphingomonadaceae</taxon>
        <taxon>Sphingomonas</taxon>
    </lineage>
</organism>
<evidence type="ECO:0000313" key="12">
    <source>
        <dbReference type="EMBL" id="SOB87542.1"/>
    </source>
</evidence>
<dbReference type="SUPFAM" id="SSF109998">
    <property type="entry name" value="Triger factor/SurA peptide-binding domain-like"/>
    <property type="match status" value="1"/>
</dbReference>
<dbReference type="Pfam" id="PF00639">
    <property type="entry name" value="Rotamase"/>
    <property type="match status" value="1"/>
</dbReference>
<evidence type="ECO:0000256" key="1">
    <source>
        <dbReference type="ARBA" id="ARBA00018370"/>
    </source>
</evidence>
<evidence type="ECO:0000256" key="5">
    <source>
        <dbReference type="ARBA" id="ARBA00023186"/>
    </source>
</evidence>
<gene>
    <name evidence="12" type="ORF">SAMN06297144_2674</name>
</gene>
<dbReference type="AlphaFoldDB" id="A0A285R5B1"/>